<dbReference type="STRING" id="4565.A0A3B6JF28"/>
<keyword evidence="7" id="KW-0472">Membrane</keyword>
<feature type="chain" id="PRO_5043176107" description="Leucine-rich repeat-containing N-terminal plant-type domain-containing protein" evidence="10">
    <location>
        <begin position="25"/>
        <end position="305"/>
    </location>
</feature>
<dbReference type="GO" id="GO:0016020">
    <property type="term" value="C:membrane"/>
    <property type="evidence" value="ECO:0007669"/>
    <property type="project" value="UniProtKB-SubCell"/>
</dbReference>
<dbReference type="Gramene" id="TraesLDM4D03G02423850.1">
    <property type="protein sequence ID" value="TraesLDM4D03G02423850.1.CDS1"/>
    <property type="gene ID" value="TraesLDM4D03G02423850"/>
</dbReference>
<dbReference type="Gramene" id="TraesLAC4D03G02375310.1">
    <property type="protein sequence ID" value="TraesLAC4D03G02375310.1.CDS1"/>
    <property type="gene ID" value="TraesLAC4D03G02375310"/>
</dbReference>
<evidence type="ECO:0000256" key="6">
    <source>
        <dbReference type="ARBA" id="ARBA00022989"/>
    </source>
</evidence>
<evidence type="ECO:0000256" key="1">
    <source>
        <dbReference type="ARBA" id="ARBA00004167"/>
    </source>
</evidence>
<dbReference type="SMR" id="A0A3B6JF28"/>
<keyword evidence="6" id="KW-1133">Transmembrane helix</keyword>
<sequence length="305" mass="32692">MAYHQMWTMRVLVMAIVLIGVPWGAVCVPAGRGDAEAMQAIAKSIGWAVPSSDPCDGTWTGVSCNEIGRVTSIVVTHAGLHGVLNGSDVGKLTFLSDLDLSFNALIGHLPLLPTPHQHLRSIDLSSNSLTRIPDGFFAALPALEVIALDNNDMLVLWDQRDLVTCSALRSFSANNASVYDNFPNFFGDVALFPALERLSLARNRMSGAVGTGFGANSDIRYLDVGGQRNDRDKITGRLDLFIPGMVNLVEAHLDHSGFFGPLPDVTKLVNLRVFDASYNDLCGHPKFAPGTAVSLDGNPNVGFAC</sequence>
<dbReference type="Gramene" id="TraesROB_scaffold_179087_01G000100.1">
    <property type="protein sequence ID" value="TraesROB_scaffold_179087_01G000100.1"/>
    <property type="gene ID" value="TraesROB_scaffold_179087_01G000100"/>
</dbReference>
<dbReference type="Pfam" id="PF13855">
    <property type="entry name" value="LRR_8"/>
    <property type="match status" value="1"/>
</dbReference>
<dbReference type="Pfam" id="PF08263">
    <property type="entry name" value="LRRNT_2"/>
    <property type="match status" value="1"/>
</dbReference>
<dbReference type="InterPro" id="IPR052422">
    <property type="entry name" value="Auxin_Ser/Thr_Kinase"/>
</dbReference>
<dbReference type="Gramene" id="TraesCAD_scaffold_084454_01G000100.1">
    <property type="protein sequence ID" value="TraesCAD_scaffold_084454_01G000100.1"/>
    <property type="gene ID" value="TraesCAD_scaffold_084454_01G000100"/>
</dbReference>
<dbReference type="OrthoDB" id="687653at2759"/>
<dbReference type="PANTHER" id="PTHR47986:SF32">
    <property type="entry name" value="LEUCINE-RICH REPEAT-CONTAINING N-TERMINAL PLANT-TYPE DOMAIN-CONTAINING PROTEIN"/>
    <property type="match status" value="1"/>
</dbReference>
<keyword evidence="9" id="KW-0325">Glycoprotein</keyword>
<dbReference type="Gramene" id="TraesJAG4D03G02419250.1">
    <property type="protein sequence ID" value="TraesJAG4D03G02419250.1.CDS1"/>
    <property type="gene ID" value="TraesJAG4D03G02419250"/>
</dbReference>
<dbReference type="Gramene" id="TraesWEE_scaffold_033010_01G000100.1">
    <property type="protein sequence ID" value="TraesWEE_scaffold_033010_01G000100.1"/>
    <property type="gene ID" value="TraesWEE_scaffold_033010_01G000100"/>
</dbReference>
<feature type="domain" description="Leucine-rich repeat-containing N-terminal plant-type" evidence="11">
    <location>
        <begin position="42"/>
        <end position="65"/>
    </location>
</feature>
<evidence type="ECO:0000256" key="3">
    <source>
        <dbReference type="ARBA" id="ARBA00022692"/>
    </source>
</evidence>
<dbReference type="InterPro" id="IPR001611">
    <property type="entry name" value="Leu-rich_rpt"/>
</dbReference>
<evidence type="ECO:0000256" key="4">
    <source>
        <dbReference type="ARBA" id="ARBA00022729"/>
    </source>
</evidence>
<evidence type="ECO:0000256" key="8">
    <source>
        <dbReference type="ARBA" id="ARBA00023170"/>
    </source>
</evidence>
<dbReference type="SUPFAM" id="SSF52058">
    <property type="entry name" value="L domain-like"/>
    <property type="match status" value="1"/>
</dbReference>
<feature type="signal peptide" evidence="10">
    <location>
        <begin position="1"/>
        <end position="24"/>
    </location>
</feature>
<reference evidence="12" key="2">
    <citation type="submission" date="2018-10" db="UniProtKB">
        <authorList>
            <consortium name="EnsemblPlants"/>
        </authorList>
    </citation>
    <scope>IDENTIFICATION</scope>
</reference>
<keyword evidence="13" id="KW-1185">Reference proteome</keyword>
<reference evidence="12" key="1">
    <citation type="submission" date="2018-08" db="EMBL/GenBank/DDBJ databases">
        <authorList>
            <person name="Rossello M."/>
        </authorList>
    </citation>
    <scope>NUCLEOTIDE SEQUENCE [LARGE SCALE GENOMIC DNA]</scope>
    <source>
        <strain evidence="12">cv. Chinese Spring</strain>
    </source>
</reference>
<comment type="subcellular location">
    <subcellularLocation>
        <location evidence="1">Membrane</location>
        <topology evidence="1">Single-pass membrane protein</topology>
    </subcellularLocation>
</comment>
<dbReference type="Gramene" id="TraesNOR4D03G02439850.1">
    <property type="protein sequence ID" value="TraesNOR4D03G02439850.1.CDS1"/>
    <property type="gene ID" value="TraesNOR4D03G02439850"/>
</dbReference>
<organism evidence="12">
    <name type="scientific">Triticum aestivum</name>
    <name type="common">Wheat</name>
    <dbReference type="NCBI Taxonomy" id="4565"/>
    <lineage>
        <taxon>Eukaryota</taxon>
        <taxon>Viridiplantae</taxon>
        <taxon>Streptophyta</taxon>
        <taxon>Embryophyta</taxon>
        <taxon>Tracheophyta</taxon>
        <taxon>Spermatophyta</taxon>
        <taxon>Magnoliopsida</taxon>
        <taxon>Liliopsida</taxon>
        <taxon>Poales</taxon>
        <taxon>Poaceae</taxon>
        <taxon>BOP clade</taxon>
        <taxon>Pooideae</taxon>
        <taxon>Triticodae</taxon>
        <taxon>Triticeae</taxon>
        <taxon>Triticinae</taxon>
        <taxon>Triticum</taxon>
    </lineage>
</organism>
<protein>
    <recommendedName>
        <fullName evidence="11">Leucine-rich repeat-containing N-terminal plant-type domain-containing protein</fullName>
    </recommendedName>
</protein>
<dbReference type="InterPro" id="IPR032675">
    <property type="entry name" value="LRR_dom_sf"/>
</dbReference>
<keyword evidence="4 10" id="KW-0732">Signal</keyword>
<dbReference type="Gramene" id="TraesCS4D03G0055500.1">
    <property type="protein sequence ID" value="TraesCS4D03G0055500.1.CDS1"/>
    <property type="gene ID" value="TraesCS4D03G0055500"/>
</dbReference>
<accession>A0A3B6JF28</accession>
<dbReference type="PANTHER" id="PTHR47986">
    <property type="entry name" value="OSJNBA0070M12.3 PROTEIN"/>
    <property type="match status" value="1"/>
</dbReference>
<dbReference type="Gramene" id="TraesARI4D03G02460370.1">
    <property type="protein sequence ID" value="TraesARI4D03G02460370.1.CDS1"/>
    <property type="gene ID" value="TraesARI4D03G02460370"/>
</dbReference>
<dbReference type="Gramene" id="TraesSYM4D03G02448940.1">
    <property type="protein sequence ID" value="TraesSYM4D03G02448940.1.CDS1"/>
    <property type="gene ID" value="TraesSYM4D03G02448940"/>
</dbReference>
<keyword evidence="2" id="KW-0433">Leucine-rich repeat</keyword>
<dbReference type="AlphaFoldDB" id="A0A3B6JF28"/>
<name>A0A3B6JF28_WHEAT</name>
<dbReference type="InterPro" id="IPR013210">
    <property type="entry name" value="LRR_N_plant-typ"/>
</dbReference>
<keyword evidence="5" id="KW-0677">Repeat</keyword>
<evidence type="ECO:0000256" key="7">
    <source>
        <dbReference type="ARBA" id="ARBA00023136"/>
    </source>
</evidence>
<dbReference type="Gramene" id="TraesSTA4D03G02417100.1">
    <property type="protein sequence ID" value="TraesSTA4D03G02417100.1.CDS1"/>
    <property type="gene ID" value="TraesSTA4D03G02417100"/>
</dbReference>
<dbReference type="PROSITE" id="PS51450">
    <property type="entry name" value="LRR"/>
    <property type="match status" value="1"/>
</dbReference>
<dbReference type="Proteomes" id="UP000019116">
    <property type="component" value="Chromosome 4D"/>
</dbReference>
<evidence type="ECO:0000256" key="10">
    <source>
        <dbReference type="SAM" id="SignalP"/>
    </source>
</evidence>
<keyword evidence="8" id="KW-0675">Receptor</keyword>
<dbReference type="Gramene" id="TraesPARA_EIv1.0_1414240.1">
    <property type="protein sequence ID" value="TraesPARA_EIv1.0_1414240.1.CDS1"/>
    <property type="gene ID" value="TraesPARA_EIv1.0_1414240"/>
</dbReference>
<dbReference type="Gene3D" id="3.80.10.10">
    <property type="entry name" value="Ribonuclease Inhibitor"/>
    <property type="match status" value="1"/>
</dbReference>
<dbReference type="Gramene" id="TraesCS4D02G033100.1">
    <property type="protein sequence ID" value="TraesCS4D02G033100.1.cds1"/>
    <property type="gene ID" value="TraesCS4D02G033100"/>
</dbReference>
<dbReference type="Gramene" id="TraesJUL4D03G02440770.1">
    <property type="protein sequence ID" value="TraesJUL4D03G02440770.1.CDS1"/>
    <property type="gene ID" value="TraesJUL4D03G02440770"/>
</dbReference>
<evidence type="ECO:0000256" key="2">
    <source>
        <dbReference type="ARBA" id="ARBA00022614"/>
    </source>
</evidence>
<dbReference type="EnsemblPlants" id="TraesCS4D02G033100.1">
    <property type="protein sequence ID" value="TraesCS4D02G033100.1.cds1"/>
    <property type="gene ID" value="TraesCS4D02G033100"/>
</dbReference>
<keyword evidence="3" id="KW-0812">Transmembrane</keyword>
<evidence type="ECO:0000256" key="9">
    <source>
        <dbReference type="ARBA" id="ARBA00023180"/>
    </source>
</evidence>
<evidence type="ECO:0000313" key="13">
    <source>
        <dbReference type="Proteomes" id="UP000019116"/>
    </source>
</evidence>
<evidence type="ECO:0000256" key="5">
    <source>
        <dbReference type="ARBA" id="ARBA00022737"/>
    </source>
</evidence>
<proteinExistence type="predicted"/>
<evidence type="ECO:0000313" key="12">
    <source>
        <dbReference type="EnsemblPlants" id="TraesCS4D02G033100.1.cds1"/>
    </source>
</evidence>
<evidence type="ECO:0000259" key="11">
    <source>
        <dbReference type="Pfam" id="PF08263"/>
    </source>
</evidence>